<evidence type="ECO:0000313" key="14">
    <source>
        <dbReference type="Proteomes" id="UP000306102"/>
    </source>
</evidence>
<evidence type="ECO:0000256" key="1">
    <source>
        <dbReference type="ARBA" id="ARBA00009614"/>
    </source>
</evidence>
<feature type="transmembrane region" description="Helical" evidence="11">
    <location>
        <begin position="54"/>
        <end position="77"/>
    </location>
</feature>
<dbReference type="InterPro" id="IPR001818">
    <property type="entry name" value="Pept_M10_metallopeptidase"/>
</dbReference>
<comment type="caution">
    <text evidence="13">The sequence shown here is derived from an EMBL/GenBank/DDBJ whole genome shotgun (WGS) entry which is preliminary data.</text>
</comment>
<dbReference type="GO" id="GO:0030198">
    <property type="term" value="P:extracellular matrix organization"/>
    <property type="evidence" value="ECO:0007669"/>
    <property type="project" value="TreeGrafter"/>
</dbReference>
<feature type="transmembrane region" description="Helical" evidence="11">
    <location>
        <begin position="21"/>
        <end position="42"/>
    </location>
</feature>
<dbReference type="STRING" id="542762.A0A4S4D6R8"/>
<keyword evidence="10" id="KW-0106">Calcium</keyword>
<feature type="binding site" evidence="10">
    <location>
        <position position="325"/>
    </location>
    <ligand>
        <name>Zn(2+)</name>
        <dbReference type="ChEBI" id="CHEBI:29105"/>
        <label>2</label>
        <note>catalytic</note>
    </ligand>
</feature>
<comment type="cofactor">
    <cofactor evidence="10">
        <name>Zn(2+)</name>
        <dbReference type="ChEBI" id="CHEBI:29105"/>
    </cofactor>
    <text evidence="10">Binds 2 Zn(2+) ions per subunit.</text>
</comment>
<name>A0A4S4D6R8_CAMSN</name>
<dbReference type="PROSITE" id="PS00546">
    <property type="entry name" value="CYSTEINE_SWITCH"/>
    <property type="match status" value="1"/>
</dbReference>
<keyword evidence="8" id="KW-0865">Zymogen</keyword>
<gene>
    <name evidence="13" type="ORF">TEA_015708</name>
</gene>
<dbReference type="GO" id="GO:0030574">
    <property type="term" value="P:collagen catabolic process"/>
    <property type="evidence" value="ECO:0007669"/>
    <property type="project" value="TreeGrafter"/>
</dbReference>
<evidence type="ECO:0000256" key="11">
    <source>
        <dbReference type="SAM" id="Phobius"/>
    </source>
</evidence>
<dbReference type="InterPro" id="IPR024079">
    <property type="entry name" value="MetalloPept_cat_dom_sf"/>
</dbReference>
<feature type="active site" evidence="9">
    <location>
        <position position="326"/>
    </location>
</feature>
<feature type="binding site" description="in inhibited form" evidence="10">
    <location>
        <position position="221"/>
    </location>
    <ligand>
        <name>Zn(2+)</name>
        <dbReference type="ChEBI" id="CHEBI:29105"/>
        <label>2</label>
        <note>catalytic</note>
    </ligand>
</feature>
<evidence type="ECO:0000256" key="4">
    <source>
        <dbReference type="ARBA" id="ARBA00022729"/>
    </source>
</evidence>
<keyword evidence="5" id="KW-0378">Hydrolase</keyword>
<reference evidence="13 14" key="1">
    <citation type="journal article" date="2018" name="Proc. Natl. Acad. Sci. U.S.A.">
        <title>Draft genome sequence of Camellia sinensis var. sinensis provides insights into the evolution of the tea genome and tea quality.</title>
        <authorList>
            <person name="Wei C."/>
            <person name="Yang H."/>
            <person name="Wang S."/>
            <person name="Zhao J."/>
            <person name="Liu C."/>
            <person name="Gao L."/>
            <person name="Xia E."/>
            <person name="Lu Y."/>
            <person name="Tai Y."/>
            <person name="She G."/>
            <person name="Sun J."/>
            <person name="Cao H."/>
            <person name="Tong W."/>
            <person name="Gao Q."/>
            <person name="Li Y."/>
            <person name="Deng W."/>
            <person name="Jiang X."/>
            <person name="Wang W."/>
            <person name="Chen Q."/>
            <person name="Zhang S."/>
            <person name="Li H."/>
            <person name="Wu J."/>
            <person name="Wang P."/>
            <person name="Li P."/>
            <person name="Shi C."/>
            <person name="Zheng F."/>
            <person name="Jian J."/>
            <person name="Huang B."/>
            <person name="Shan D."/>
            <person name="Shi M."/>
            <person name="Fang C."/>
            <person name="Yue Y."/>
            <person name="Li F."/>
            <person name="Li D."/>
            <person name="Wei S."/>
            <person name="Han B."/>
            <person name="Jiang C."/>
            <person name="Yin Y."/>
            <person name="Xia T."/>
            <person name="Zhang Z."/>
            <person name="Bennetzen J.L."/>
            <person name="Zhao S."/>
            <person name="Wan X."/>
        </authorList>
    </citation>
    <scope>NUCLEOTIDE SEQUENCE [LARGE SCALE GENOMIC DNA]</scope>
    <source>
        <strain evidence="14">cv. Shuchazao</strain>
        <tissue evidence="13">Leaf</tissue>
    </source>
</reference>
<comment type="similarity">
    <text evidence="1">Belongs to the peptidase M10A family. Matrix metalloproteinases (MMPs) subfamily.</text>
</comment>
<evidence type="ECO:0000256" key="10">
    <source>
        <dbReference type="PIRSR" id="PIRSR621190-2"/>
    </source>
</evidence>
<evidence type="ECO:0000259" key="12">
    <source>
        <dbReference type="SMART" id="SM00235"/>
    </source>
</evidence>
<feature type="binding site" evidence="10">
    <location>
        <position position="329"/>
    </location>
    <ligand>
        <name>Zn(2+)</name>
        <dbReference type="ChEBI" id="CHEBI:29105"/>
        <label>2</label>
        <note>catalytic</note>
    </ligand>
</feature>
<dbReference type="GO" id="GO:0031012">
    <property type="term" value="C:extracellular matrix"/>
    <property type="evidence" value="ECO:0007669"/>
    <property type="project" value="InterPro"/>
</dbReference>
<dbReference type="GO" id="GO:0008270">
    <property type="term" value="F:zinc ion binding"/>
    <property type="evidence" value="ECO:0007669"/>
    <property type="project" value="InterPro"/>
</dbReference>
<dbReference type="GO" id="GO:0006508">
    <property type="term" value="P:proteolysis"/>
    <property type="evidence" value="ECO:0007669"/>
    <property type="project" value="UniProtKB-KW"/>
</dbReference>
<dbReference type="Gene3D" id="3.40.390.10">
    <property type="entry name" value="Collagenase (Catalytic Domain)"/>
    <property type="match status" value="2"/>
</dbReference>
<keyword evidence="11" id="KW-0812">Transmembrane</keyword>
<evidence type="ECO:0000256" key="7">
    <source>
        <dbReference type="ARBA" id="ARBA00023049"/>
    </source>
</evidence>
<proteinExistence type="inferred from homology"/>
<keyword evidence="3 10" id="KW-0479">Metal-binding</keyword>
<protein>
    <recommendedName>
        <fullName evidence="12">Peptidase metallopeptidase domain-containing protein</fullName>
    </recommendedName>
</protein>
<feature type="binding site" evidence="10">
    <location>
        <position position="284"/>
    </location>
    <ligand>
        <name>Ca(2+)</name>
        <dbReference type="ChEBI" id="CHEBI:29108"/>
        <label>3</label>
    </ligand>
</feature>
<evidence type="ECO:0000313" key="13">
    <source>
        <dbReference type="EMBL" id="THF97643.1"/>
    </source>
</evidence>
<dbReference type="InterPro" id="IPR021158">
    <property type="entry name" value="Pept_M10A_Zn_BS"/>
</dbReference>
<dbReference type="EMBL" id="SDRB02012469">
    <property type="protein sequence ID" value="THF97643.1"/>
    <property type="molecule type" value="Genomic_DNA"/>
</dbReference>
<feature type="binding site" evidence="10">
    <location>
        <position position="283"/>
    </location>
    <ligand>
        <name>Ca(2+)</name>
        <dbReference type="ChEBI" id="CHEBI:29108"/>
        <label>3</label>
    </ligand>
</feature>
<keyword evidence="6 10" id="KW-0862">Zinc</keyword>
<feature type="domain" description="Peptidase metallopeptidase" evidence="12">
    <location>
        <begin position="167"/>
        <end position="369"/>
    </location>
</feature>
<feature type="binding site" evidence="10">
    <location>
        <position position="306"/>
    </location>
    <ligand>
        <name>Ca(2+)</name>
        <dbReference type="ChEBI" id="CHEBI:29108"/>
        <label>3</label>
    </ligand>
</feature>
<accession>A0A4S4D6R8</accession>
<keyword evidence="11" id="KW-1133">Transmembrane helix</keyword>
<dbReference type="Proteomes" id="UP000306102">
    <property type="component" value="Unassembled WGS sequence"/>
</dbReference>
<dbReference type="InterPro" id="IPR002477">
    <property type="entry name" value="Peptidoglycan-bd-like"/>
</dbReference>
<keyword evidence="2" id="KW-0645">Protease</keyword>
<feature type="binding site" evidence="10">
    <location>
        <position position="306"/>
    </location>
    <ligand>
        <name>Ca(2+)</name>
        <dbReference type="ChEBI" id="CHEBI:29108"/>
        <label>1</label>
    </ligand>
</feature>
<evidence type="ECO:0000256" key="6">
    <source>
        <dbReference type="ARBA" id="ARBA00022833"/>
    </source>
</evidence>
<feature type="binding site" evidence="10">
    <location>
        <position position="301"/>
    </location>
    <ligand>
        <name>Zn(2+)</name>
        <dbReference type="ChEBI" id="CHEBI:29105"/>
        <label>1</label>
    </ligand>
</feature>
<feature type="binding site" evidence="10">
    <location>
        <position position="343"/>
    </location>
    <ligand>
        <name>Zn(2+)</name>
        <dbReference type="ChEBI" id="CHEBI:29105"/>
        <label>2</label>
        <note>catalytic</note>
    </ligand>
</feature>
<dbReference type="InterPro" id="IPR006026">
    <property type="entry name" value="Peptidase_Metallo"/>
</dbReference>
<evidence type="ECO:0000256" key="8">
    <source>
        <dbReference type="ARBA" id="ARBA00023145"/>
    </source>
</evidence>
<feature type="binding site" evidence="10">
    <location>
        <position position="303"/>
    </location>
    <ligand>
        <name>Ca(2+)</name>
        <dbReference type="ChEBI" id="CHEBI:29108"/>
        <label>3</label>
    </ligand>
</feature>
<evidence type="ECO:0000256" key="5">
    <source>
        <dbReference type="ARBA" id="ARBA00022801"/>
    </source>
</evidence>
<dbReference type="SUPFAM" id="SSF47090">
    <property type="entry name" value="PGBD-like"/>
    <property type="match status" value="1"/>
</dbReference>
<comment type="cofactor">
    <cofactor evidence="10">
        <name>Ca(2+)</name>
        <dbReference type="ChEBI" id="CHEBI:29108"/>
    </cofactor>
    <text evidence="10">Can bind about 5 Ca(2+) ions per subunit.</text>
</comment>
<keyword evidence="7" id="KW-0482">Metalloprotease</keyword>
<dbReference type="AlphaFoldDB" id="A0A4S4D6R8"/>
<keyword evidence="11" id="KW-0472">Membrane</keyword>
<dbReference type="InterPro" id="IPR021190">
    <property type="entry name" value="Pept_M10A"/>
</dbReference>
<keyword evidence="14" id="KW-1185">Reference proteome</keyword>
<feature type="binding site" evidence="10">
    <location>
        <position position="291"/>
    </location>
    <ligand>
        <name>Zn(2+)</name>
        <dbReference type="ChEBI" id="CHEBI:29105"/>
        <label>1</label>
    </ligand>
</feature>
<evidence type="ECO:0000256" key="2">
    <source>
        <dbReference type="ARBA" id="ARBA00022670"/>
    </source>
</evidence>
<dbReference type="PANTHER" id="PTHR10201">
    <property type="entry name" value="MATRIX METALLOPROTEINASE"/>
    <property type="match status" value="1"/>
</dbReference>
<keyword evidence="4" id="KW-0732">Signal</keyword>
<dbReference type="Pfam" id="PF00413">
    <property type="entry name" value="Peptidase_M10"/>
    <property type="match status" value="1"/>
</dbReference>
<sequence>MTPFSKSSLHMHTILQMHLRIFWRWGFFLVALLAVREVAIFVVTDLLAIGFPHLAFLLVVVVVVVVKVLSVVLAVVVHITAAYRLRQLVFHILLTIEGMVTNAPQKSNTSKYIMVGKFSSLHTPSSPMQCKIFHNTKDEKSSSPFHLIKHLNGARKADNIKGLQKVKKLLQHFGYLSYQTTNDEFDNLLESAIKLYQLNFHLNVTRTLDANTVSMMMMPRCGVPDIINGTNLMQLKLGNPNSIDIGSYYTFFPGKIKWPPSKYHLTYALQPGTPRMPSVLNFDGPGRVLAHAFGLKDGRLHFDADEKWGVGKVPGALDIGTIGLHEIGHTLGLGHSSDGGSIMWPSIGSDFTKDLNDDDINGLRFLYHF</sequence>
<feature type="binding site" evidence="10">
    <location>
        <position position="335"/>
    </location>
    <ligand>
        <name>Zn(2+)</name>
        <dbReference type="ChEBI" id="CHEBI:29105"/>
        <label>2</label>
        <note>catalytic</note>
    </ligand>
</feature>
<dbReference type="InterPro" id="IPR036365">
    <property type="entry name" value="PGBD-like_sf"/>
</dbReference>
<dbReference type="PANTHER" id="PTHR10201:SF213">
    <property type="entry name" value="METALLOENDOPROTEINASE 2-MMP-LIKE"/>
    <property type="match status" value="1"/>
</dbReference>
<dbReference type="SUPFAM" id="SSF55486">
    <property type="entry name" value="Metalloproteases ('zincins'), catalytic domain"/>
    <property type="match status" value="1"/>
</dbReference>
<dbReference type="GO" id="GO:0004222">
    <property type="term" value="F:metalloendopeptidase activity"/>
    <property type="evidence" value="ECO:0007669"/>
    <property type="project" value="InterPro"/>
</dbReference>
<organism evidence="13 14">
    <name type="scientific">Camellia sinensis var. sinensis</name>
    <name type="common">China tea</name>
    <dbReference type="NCBI Taxonomy" id="542762"/>
    <lineage>
        <taxon>Eukaryota</taxon>
        <taxon>Viridiplantae</taxon>
        <taxon>Streptophyta</taxon>
        <taxon>Embryophyta</taxon>
        <taxon>Tracheophyta</taxon>
        <taxon>Spermatophyta</taxon>
        <taxon>Magnoliopsida</taxon>
        <taxon>eudicotyledons</taxon>
        <taxon>Gunneridae</taxon>
        <taxon>Pentapetalae</taxon>
        <taxon>asterids</taxon>
        <taxon>Ericales</taxon>
        <taxon>Theaceae</taxon>
        <taxon>Camellia</taxon>
    </lineage>
</organism>
<dbReference type="PRINTS" id="PR00138">
    <property type="entry name" value="MATRIXIN"/>
</dbReference>
<evidence type="ECO:0000256" key="9">
    <source>
        <dbReference type="PIRSR" id="PIRSR621190-1"/>
    </source>
</evidence>
<dbReference type="Pfam" id="PF01471">
    <property type="entry name" value="PG_binding_1"/>
    <property type="match status" value="1"/>
</dbReference>
<evidence type="ECO:0000256" key="3">
    <source>
        <dbReference type="ARBA" id="ARBA00022723"/>
    </source>
</evidence>
<dbReference type="SMART" id="SM00235">
    <property type="entry name" value="ZnMc"/>
    <property type="match status" value="1"/>
</dbReference>